<evidence type="ECO:0000313" key="2">
    <source>
        <dbReference type="Proteomes" id="UP000494120"/>
    </source>
</evidence>
<sequence>MEKITAPEQLDRDSAEYKSAVAAICEAFGWRVSKAALLDGDDIFRARTDDAVAIWLAAHAMMLSAGGAA</sequence>
<gene>
    <name evidence="1" type="ORF">BLA17378_05291</name>
</gene>
<name>A0ABY6XXU1_9BURK</name>
<keyword evidence="2" id="KW-1185">Reference proteome</keyword>
<evidence type="ECO:0000313" key="1">
    <source>
        <dbReference type="EMBL" id="VWD01827.1"/>
    </source>
</evidence>
<reference evidence="1 2" key="1">
    <citation type="submission" date="2019-09" db="EMBL/GenBank/DDBJ databases">
        <authorList>
            <person name="Depoorter E."/>
        </authorList>
    </citation>
    <scope>NUCLEOTIDE SEQUENCE [LARGE SCALE GENOMIC DNA]</scope>
    <source>
        <strain evidence="1 2">R-17378</strain>
    </source>
</reference>
<accession>A0ABY6XXU1</accession>
<organism evidence="1 2">
    <name type="scientific">Burkholderia aenigmatica</name>
    <dbReference type="NCBI Taxonomy" id="2015348"/>
    <lineage>
        <taxon>Bacteria</taxon>
        <taxon>Pseudomonadati</taxon>
        <taxon>Pseudomonadota</taxon>
        <taxon>Betaproteobacteria</taxon>
        <taxon>Burkholderiales</taxon>
        <taxon>Burkholderiaceae</taxon>
        <taxon>Burkholderia</taxon>
        <taxon>Burkholderia cepacia complex</taxon>
    </lineage>
</organism>
<proteinExistence type="predicted"/>
<dbReference type="EMBL" id="CABVQG010000021">
    <property type="protein sequence ID" value="VWD01827.1"/>
    <property type="molecule type" value="Genomic_DNA"/>
</dbReference>
<protein>
    <submittedName>
        <fullName evidence="1">Uncharacterized protein</fullName>
    </submittedName>
</protein>
<dbReference type="RefSeq" id="WP_174959641.1">
    <property type="nucleotide sequence ID" value="NZ_CABVQG010000021.1"/>
</dbReference>
<comment type="caution">
    <text evidence="1">The sequence shown here is derived from an EMBL/GenBank/DDBJ whole genome shotgun (WGS) entry which is preliminary data.</text>
</comment>
<dbReference type="Proteomes" id="UP000494120">
    <property type="component" value="Unassembled WGS sequence"/>
</dbReference>